<feature type="compositionally biased region" description="Polar residues" evidence="1">
    <location>
        <begin position="141"/>
        <end position="151"/>
    </location>
</feature>
<protein>
    <submittedName>
        <fullName evidence="2">Uncharacterized protein</fullName>
    </submittedName>
</protein>
<accession>A0A5B9DE37</accession>
<dbReference type="KEGG" id="psyt:DSAG12_02865"/>
<gene>
    <name evidence="2" type="ORF">DSAG12_02865</name>
</gene>
<feature type="compositionally biased region" description="Polar residues" evidence="1">
    <location>
        <begin position="198"/>
        <end position="212"/>
    </location>
</feature>
<feature type="region of interest" description="Disordered" evidence="1">
    <location>
        <begin position="377"/>
        <end position="401"/>
    </location>
</feature>
<evidence type="ECO:0000313" key="3">
    <source>
        <dbReference type="Proteomes" id="UP000321408"/>
    </source>
</evidence>
<feature type="compositionally biased region" description="Polar residues" evidence="1">
    <location>
        <begin position="385"/>
        <end position="401"/>
    </location>
</feature>
<dbReference type="GeneID" id="41330843"/>
<dbReference type="RefSeq" id="WP_147663953.1">
    <property type="nucleotide sequence ID" value="NZ_CP042905.2"/>
</dbReference>
<dbReference type="AlphaFoldDB" id="A0A5B9DE37"/>
<dbReference type="EMBL" id="CP042905">
    <property type="protein sequence ID" value="QEE17033.1"/>
    <property type="molecule type" value="Genomic_DNA"/>
</dbReference>
<reference evidence="2 3" key="1">
    <citation type="journal article" date="2020" name="Nature">
        <title>Isolation of an archaeon at the prokaryote-eukaryote interface.</title>
        <authorList>
            <person name="Imachi H."/>
            <person name="Nobu M.K."/>
            <person name="Nakahara N."/>
            <person name="Morono Y."/>
            <person name="Ogawara M."/>
            <person name="Takaki Y."/>
            <person name="Takano Y."/>
            <person name="Uematsu K."/>
            <person name="Ikuta T."/>
            <person name="Ito M."/>
            <person name="Matsui Y."/>
            <person name="Miyazaki M."/>
            <person name="Murata K."/>
            <person name="Saito Y."/>
            <person name="Sakai S."/>
            <person name="Song C."/>
            <person name="Tasumi E."/>
            <person name="Yamanaka Y."/>
            <person name="Yamaguchi T."/>
            <person name="Kamagata Y."/>
            <person name="Tamaki H."/>
            <person name="Takai K."/>
        </authorList>
    </citation>
    <scope>NUCLEOTIDE SEQUENCE [LARGE SCALE GENOMIC DNA]</scope>
    <source>
        <strain evidence="2 3">MK-D1</strain>
    </source>
</reference>
<feature type="region of interest" description="Disordered" evidence="1">
    <location>
        <begin position="198"/>
        <end position="233"/>
    </location>
</feature>
<feature type="region of interest" description="Disordered" evidence="1">
    <location>
        <begin position="122"/>
        <end position="167"/>
    </location>
</feature>
<reference evidence="2 3" key="2">
    <citation type="journal article" date="2024" name="Int. J. Syst. Evol. Microbiol.">
        <title>Promethearchaeum syntrophicum gen. nov., sp. nov., an anaerobic, obligately syntrophic archaeon, the first isolate of the lineage 'Asgard' archaea, and proposal of the new archaeal phylum Promethearchaeota phyl. nov. and kingdom Promethearchaeati regn. nov.</title>
        <authorList>
            <person name="Imachi H."/>
            <person name="Nobu M.K."/>
            <person name="Kato S."/>
            <person name="Takaki Y."/>
            <person name="Miyazaki M."/>
            <person name="Miyata M."/>
            <person name="Ogawara M."/>
            <person name="Saito Y."/>
            <person name="Sakai S."/>
            <person name="Tahara Y.O."/>
            <person name="Takano Y."/>
            <person name="Tasumi E."/>
            <person name="Uematsu K."/>
            <person name="Yoshimura T."/>
            <person name="Itoh T."/>
            <person name="Ohkuma M."/>
            <person name="Takai K."/>
        </authorList>
    </citation>
    <scope>NUCLEOTIDE SEQUENCE [LARGE SCALE GENOMIC DNA]</scope>
    <source>
        <strain evidence="2 3">MK-D1</strain>
    </source>
</reference>
<feature type="compositionally biased region" description="Basic and acidic residues" evidence="1">
    <location>
        <begin position="26"/>
        <end position="44"/>
    </location>
</feature>
<feature type="region of interest" description="Disordered" evidence="1">
    <location>
        <begin position="23"/>
        <end position="44"/>
    </location>
</feature>
<sequence length="627" mass="72688">MTQPWSKGINDELQPGMARLFASDNSDGKLERHENPSLVSDKNHSERVKYGNSVNHQGSIRTQSKPIFNMNNHINSNQEPTNPNQSMLKKGLNFNPKIQSNRALTSMLRKIQTRQKEPKFQNQFSNGFNENPPHLLHLQGEPNQNSNNFYPNQRISNNNPQNSQSFNTQSAYHTNKFENSHRHGSSFLNNLRKNMSQNEVDSTTNISNQKIPNYTGKYPIPPPPKLPPQGREAPPFLSFGSDEGINPYQMNHKNPYDSTLTDALSESIKGNKRFFSNNENGANNVQKQGWNNNYHKQQNSYQNNQKANQNRFQIPNNFQKNRIDQVNQLNKLKKVNTRNQTASLFTSAQNQDYVNPDPKYYSSKENQYDISPQKEFGHYNEHRNSNPSNQINPFGNYNQNSNIRKGYLEKNEQKQFTPTFNDSFRSAQPQKQNFQNQVTWDNFQRKSLSLKERLYNSSSNNLGLHGYSQNNQNNFGDSCESPFSVENAKFQNEQQEIFSNNSRNNSLQDSLYDTQINPSMDNFDEIQEDPEQREITILENLHYIQQAEPVKLEVIRLLMDRNTHPDCQLLREIKRNRYMGSVALGMILYNLIETFGSDMITKKYEDGNDIYSISERFSGLLERAFTI</sequence>
<feature type="compositionally biased region" description="Low complexity" evidence="1">
    <location>
        <begin position="152"/>
        <end position="167"/>
    </location>
</feature>
<proteinExistence type="predicted"/>
<name>A0A5B9DE37_9ARCH</name>
<dbReference type="Proteomes" id="UP000321408">
    <property type="component" value="Chromosome"/>
</dbReference>
<organism evidence="2 3">
    <name type="scientific">Promethearchaeum syntrophicum</name>
    <dbReference type="NCBI Taxonomy" id="2594042"/>
    <lineage>
        <taxon>Archaea</taxon>
        <taxon>Promethearchaeati</taxon>
        <taxon>Promethearchaeota</taxon>
        <taxon>Promethearchaeia</taxon>
        <taxon>Promethearchaeales</taxon>
        <taxon>Promethearchaeaceae</taxon>
        <taxon>Promethearchaeum</taxon>
    </lineage>
</organism>
<evidence type="ECO:0000313" key="2">
    <source>
        <dbReference type="EMBL" id="QEE17033.1"/>
    </source>
</evidence>
<evidence type="ECO:0000256" key="1">
    <source>
        <dbReference type="SAM" id="MobiDB-lite"/>
    </source>
</evidence>
<keyword evidence="3" id="KW-1185">Reference proteome</keyword>